<feature type="domain" description="AAA+ ATPase" evidence="4">
    <location>
        <begin position="63"/>
        <end position="188"/>
    </location>
</feature>
<dbReference type="Gene3D" id="3.40.50.300">
    <property type="entry name" value="P-loop containing nucleotide triphosphate hydrolases"/>
    <property type="match status" value="1"/>
</dbReference>
<dbReference type="PANTHER" id="PTHR42759:SF1">
    <property type="entry name" value="MAGNESIUM-CHELATASE SUBUNIT CHLD"/>
    <property type="match status" value="1"/>
</dbReference>
<keyword evidence="3" id="KW-0067">ATP-binding</keyword>
<name>A0ABX4MFF1_9HYPH</name>
<comment type="similarity">
    <text evidence="1">Belongs to the CbbQ/NirQ/NorQ/GpvN family.</text>
</comment>
<dbReference type="GO" id="GO:0051116">
    <property type="term" value="F:cobaltochelatase activity"/>
    <property type="evidence" value="ECO:0007669"/>
    <property type="project" value="UniProtKB-EC"/>
</dbReference>
<dbReference type="EC" id="6.6.1.2" evidence="5"/>
<dbReference type="Proteomes" id="UP000230981">
    <property type="component" value="Unassembled WGS sequence"/>
</dbReference>
<gene>
    <name evidence="5" type="primary">pcobS</name>
    <name evidence="5" type="ORF">magtdc_313</name>
</gene>
<organism evidence="5 6">
    <name type="scientific">Candidatus Hodgkinia cicadicola</name>
    <dbReference type="NCBI Taxonomy" id="573658"/>
    <lineage>
        <taxon>Bacteria</taxon>
        <taxon>Pseudomonadati</taxon>
        <taxon>Pseudomonadota</taxon>
        <taxon>Alphaproteobacteria</taxon>
        <taxon>Hyphomicrobiales</taxon>
        <taxon>Candidatus Hodgkinia</taxon>
    </lineage>
</organism>
<proteinExistence type="inferred from homology"/>
<dbReference type="SUPFAM" id="SSF52540">
    <property type="entry name" value="P-loop containing nucleoside triphosphate hydrolases"/>
    <property type="match status" value="1"/>
</dbReference>
<evidence type="ECO:0000259" key="4">
    <source>
        <dbReference type="SMART" id="SM00382"/>
    </source>
</evidence>
<dbReference type="Pfam" id="PF12556">
    <property type="entry name" value="CobS_N"/>
    <property type="match status" value="1"/>
</dbReference>
<dbReference type="InterPro" id="IPR013615">
    <property type="entry name" value="CbbQ_C"/>
</dbReference>
<reference evidence="5" key="1">
    <citation type="submission" date="2017-09" db="EMBL/GenBank/DDBJ databases">
        <authorList>
            <person name="Campbell M.A."/>
            <person name="Lukasik P."/>
            <person name="Simon C."/>
            <person name="McCutcheon J.P."/>
        </authorList>
    </citation>
    <scope>NUCLEOTIDE SEQUENCE [LARGE SCALE GENOMIC DNA]</scope>
    <source>
        <strain evidence="5">MAGTDC</strain>
    </source>
</reference>
<keyword evidence="6" id="KW-1185">Reference proteome</keyword>
<sequence>MINNKLKLNHLPDIKISVANVFNINLNAYIPAFSKPNELVPQTRPGFQFDRQTTLCILAGLVYNKRVLIVGRHGTGKSTHIEQVCNRLNWGCIRINMDSYLTRLELIGKESITFQQGKPVIKFKYGLLPWALKRPIVLVLDDYDACKPETKFVFNKLLEANGEITIPENGRIIKPNASFRILATSNTLSGSQIGTFRENSAHLDRWNIVVNAPKLSFNQELNLVNQITGKALHGNIPTKIVELARLLRRLQSKGKLSLTFSIRSLLSWAELTIILNSIGEAFKYAYLNKCKKSDRSLIHEKYTEVFGSSCSIRCT</sequence>
<comment type="caution">
    <text evidence="5">The sequence shown here is derived from an EMBL/GenBank/DDBJ whole genome shotgun (WGS) entry which is preliminary data.</text>
</comment>
<dbReference type="Pfam" id="PF07728">
    <property type="entry name" value="AAA_5"/>
    <property type="match status" value="1"/>
</dbReference>
<dbReference type="Pfam" id="PF08406">
    <property type="entry name" value="CbbQ_C"/>
    <property type="match status" value="1"/>
</dbReference>
<accession>A0ABX4MFF1</accession>
<evidence type="ECO:0000256" key="3">
    <source>
        <dbReference type="ARBA" id="ARBA00022840"/>
    </source>
</evidence>
<dbReference type="InterPro" id="IPR027417">
    <property type="entry name" value="P-loop_NTPase"/>
</dbReference>
<dbReference type="EMBL" id="NXGO01000150">
    <property type="protein sequence ID" value="PIM95265.1"/>
    <property type="molecule type" value="Genomic_DNA"/>
</dbReference>
<dbReference type="InterPro" id="IPR003593">
    <property type="entry name" value="AAA+_ATPase"/>
</dbReference>
<dbReference type="SMART" id="SM00382">
    <property type="entry name" value="AAA"/>
    <property type="match status" value="1"/>
</dbReference>
<evidence type="ECO:0000313" key="6">
    <source>
        <dbReference type="Proteomes" id="UP000230981"/>
    </source>
</evidence>
<dbReference type="InterPro" id="IPR050764">
    <property type="entry name" value="CbbQ/NirQ/NorQ/GpvN"/>
</dbReference>
<keyword evidence="2" id="KW-0547">Nucleotide-binding</keyword>
<dbReference type="PANTHER" id="PTHR42759">
    <property type="entry name" value="MOXR FAMILY PROTEIN"/>
    <property type="match status" value="1"/>
</dbReference>
<evidence type="ECO:0000313" key="5">
    <source>
        <dbReference type="EMBL" id="PIM95265.1"/>
    </source>
</evidence>
<protein>
    <submittedName>
        <fullName evidence="5">Cobalamin biosynthesis protein CobS</fullName>
        <ecNumber evidence="5">6.6.1.2</ecNumber>
    </submittedName>
</protein>
<keyword evidence="5" id="KW-0436">Ligase</keyword>
<dbReference type="InterPro" id="IPR011704">
    <property type="entry name" value="ATPase_dyneun-rel_AAA"/>
</dbReference>
<dbReference type="InterPro" id="IPR025865">
    <property type="entry name" value="CobS_N_dom"/>
</dbReference>
<evidence type="ECO:0000256" key="2">
    <source>
        <dbReference type="ARBA" id="ARBA00022741"/>
    </source>
</evidence>
<evidence type="ECO:0000256" key="1">
    <source>
        <dbReference type="ARBA" id="ARBA00009417"/>
    </source>
</evidence>